<dbReference type="InterPro" id="IPR010640">
    <property type="entry name" value="Low_temperature_requirement_A"/>
</dbReference>
<sequence>MSPRGRTSLLRTRGEHDSGKVGMVELFFDLVFVFAVTQLSHTLLAHLTPKGLAEVLLLLLGTWWIWINTSWVTNWLDPERIPVRIALLALMLAGVWVSVAIPKAFDSRGLLFGAAYAAMQLGRTLFFLWAVRREAVHMRRNFQRILVWLAMASVCWIAGGVATHDARFAWWALALSIETIAPIAFYWVPGLGRSTIEDWNVEGAHMAERCALFVIIALGESLLVTGATFANLEWNPDVLAAFACALLSTILLWWIYFDTGARRATQRIERARDPGREARSAYTYAHFVLVAGILLCAVGDEIVLAHPRHATPMGLAILLGGPLCYLVGTATFKWITNDRRGPPLSHLVGLALLLALVWPTWRGMLAPLWLAVATTGALAVVAVWESLAIRHGVVPEEILTEG</sequence>
<keyword evidence="1" id="KW-1133">Transmembrane helix</keyword>
<feature type="transmembrane region" description="Helical" evidence="1">
    <location>
        <begin position="142"/>
        <end position="162"/>
    </location>
</feature>
<dbReference type="EMBL" id="AP024546">
    <property type="protein sequence ID" value="BCT97275.1"/>
    <property type="molecule type" value="Genomic_DNA"/>
</dbReference>
<feature type="transmembrane region" description="Helical" evidence="1">
    <location>
        <begin position="85"/>
        <end position="105"/>
    </location>
</feature>
<dbReference type="Pfam" id="PF06772">
    <property type="entry name" value="LtrA"/>
    <property type="match status" value="1"/>
</dbReference>
<feature type="transmembrane region" description="Helical" evidence="1">
    <location>
        <begin position="344"/>
        <end position="361"/>
    </location>
</feature>
<keyword evidence="1" id="KW-0812">Transmembrane</keyword>
<name>A0ABM7QHU9_9GAMM</name>
<reference evidence="2 3" key="1">
    <citation type="submission" date="2021-03" db="EMBL/GenBank/DDBJ databases">
        <title>Complete Genome Sequences of Two Lysobacter Strains Isolated from Sea Water (Lysobacter caseinilyticus) and Soil (Lysobacter helvus) in South Korea.</title>
        <authorList>
            <person name="Watanabe Y."/>
            <person name="Arakawa K."/>
        </authorList>
    </citation>
    <scope>NUCLEOTIDE SEQUENCE [LARGE SCALE GENOMIC DNA]</scope>
    <source>
        <strain evidence="2 3">D10</strain>
    </source>
</reference>
<accession>A0ABM7QHU9</accession>
<feature type="transmembrane region" description="Helical" evidence="1">
    <location>
        <begin position="238"/>
        <end position="257"/>
    </location>
</feature>
<dbReference type="Proteomes" id="UP000680514">
    <property type="component" value="Chromosome"/>
</dbReference>
<dbReference type="RefSeq" id="WP_213435007.1">
    <property type="nucleotide sequence ID" value="NZ_AP024546.1"/>
</dbReference>
<feature type="transmembrane region" description="Helical" evidence="1">
    <location>
        <begin position="367"/>
        <end position="384"/>
    </location>
</feature>
<keyword evidence="1" id="KW-0472">Membrane</keyword>
<organism evidence="2 3">
    <name type="scientific">Lysobacter helvus</name>
    <dbReference type="NCBI Taxonomy" id="2675059"/>
    <lineage>
        <taxon>Bacteria</taxon>
        <taxon>Pseudomonadati</taxon>
        <taxon>Pseudomonadota</taxon>
        <taxon>Gammaproteobacteria</taxon>
        <taxon>Lysobacterales</taxon>
        <taxon>Lysobacteraceae</taxon>
        <taxon>Lysobacter</taxon>
    </lineage>
</organism>
<evidence type="ECO:0000313" key="2">
    <source>
        <dbReference type="EMBL" id="BCT97275.1"/>
    </source>
</evidence>
<feature type="transmembrane region" description="Helical" evidence="1">
    <location>
        <begin position="210"/>
        <end position="232"/>
    </location>
</feature>
<feature type="transmembrane region" description="Helical" evidence="1">
    <location>
        <begin position="52"/>
        <end position="73"/>
    </location>
</feature>
<evidence type="ECO:0000256" key="1">
    <source>
        <dbReference type="SAM" id="Phobius"/>
    </source>
</evidence>
<feature type="transmembrane region" description="Helical" evidence="1">
    <location>
        <begin position="168"/>
        <end position="189"/>
    </location>
</feature>
<gene>
    <name evidence="2" type="ORF">LYSHEL_31460</name>
</gene>
<feature type="transmembrane region" description="Helical" evidence="1">
    <location>
        <begin position="111"/>
        <end position="130"/>
    </location>
</feature>
<feature type="transmembrane region" description="Helical" evidence="1">
    <location>
        <begin position="281"/>
        <end position="304"/>
    </location>
</feature>
<feature type="transmembrane region" description="Helical" evidence="1">
    <location>
        <begin position="310"/>
        <end position="332"/>
    </location>
</feature>
<keyword evidence="3" id="KW-1185">Reference proteome</keyword>
<feature type="transmembrane region" description="Helical" evidence="1">
    <location>
        <begin position="21"/>
        <end position="40"/>
    </location>
</feature>
<dbReference type="PANTHER" id="PTHR36840:SF1">
    <property type="entry name" value="BLL5714 PROTEIN"/>
    <property type="match status" value="1"/>
</dbReference>
<evidence type="ECO:0000313" key="3">
    <source>
        <dbReference type="Proteomes" id="UP000680514"/>
    </source>
</evidence>
<proteinExistence type="predicted"/>
<protein>
    <submittedName>
        <fullName evidence="2">Membrane protein</fullName>
    </submittedName>
</protein>
<dbReference type="PANTHER" id="PTHR36840">
    <property type="entry name" value="BLL5714 PROTEIN"/>
    <property type="match status" value="1"/>
</dbReference>